<dbReference type="AlphaFoldDB" id="A0A937CZ91"/>
<sequence>MFKRVTLDRSQQPSGTYLPEIPLLLQPRLKALAKVDIEFQKDREIILKSTFDEPLKQRAIATLAKRHQERRAPYLRGIGKLERHIQKKAA</sequence>
<evidence type="ECO:0000313" key="1">
    <source>
        <dbReference type="EMBL" id="MBL0404431.1"/>
    </source>
</evidence>
<organism evidence="1 2">
    <name type="scientific">Microvirga aerilata</name>
    <dbReference type="NCBI Taxonomy" id="670292"/>
    <lineage>
        <taxon>Bacteria</taxon>
        <taxon>Pseudomonadati</taxon>
        <taxon>Pseudomonadota</taxon>
        <taxon>Alphaproteobacteria</taxon>
        <taxon>Hyphomicrobiales</taxon>
        <taxon>Methylobacteriaceae</taxon>
        <taxon>Microvirga</taxon>
    </lineage>
</organism>
<dbReference type="Proteomes" id="UP000605848">
    <property type="component" value="Unassembled WGS sequence"/>
</dbReference>
<dbReference type="RefSeq" id="WP_202059107.1">
    <property type="nucleotide sequence ID" value="NZ_JAEQMY010000012.1"/>
</dbReference>
<gene>
    <name evidence="1" type="ORF">JKG68_10665</name>
</gene>
<protein>
    <submittedName>
        <fullName evidence="1">Uncharacterized protein</fullName>
    </submittedName>
</protein>
<name>A0A937CZ91_9HYPH</name>
<keyword evidence="2" id="KW-1185">Reference proteome</keyword>
<comment type="caution">
    <text evidence="1">The sequence shown here is derived from an EMBL/GenBank/DDBJ whole genome shotgun (WGS) entry which is preliminary data.</text>
</comment>
<proteinExistence type="predicted"/>
<dbReference type="EMBL" id="JAEQMY010000012">
    <property type="protein sequence ID" value="MBL0404431.1"/>
    <property type="molecule type" value="Genomic_DNA"/>
</dbReference>
<evidence type="ECO:0000313" key="2">
    <source>
        <dbReference type="Proteomes" id="UP000605848"/>
    </source>
</evidence>
<accession>A0A937CZ91</accession>
<reference evidence="1" key="1">
    <citation type="submission" date="2021-01" db="EMBL/GenBank/DDBJ databases">
        <title>Microvirga sp.</title>
        <authorList>
            <person name="Kim M.K."/>
        </authorList>
    </citation>
    <scope>NUCLEOTIDE SEQUENCE</scope>
    <source>
        <strain evidence="1">5420S-16</strain>
    </source>
</reference>